<evidence type="ECO:0000256" key="1">
    <source>
        <dbReference type="SAM" id="MobiDB-lite"/>
    </source>
</evidence>
<evidence type="ECO:0000313" key="3">
    <source>
        <dbReference type="Proteomes" id="UP000299102"/>
    </source>
</evidence>
<proteinExistence type="predicted"/>
<dbReference type="Proteomes" id="UP000299102">
    <property type="component" value="Unassembled WGS sequence"/>
</dbReference>
<dbReference type="GO" id="GO:0044547">
    <property type="term" value="F:DNA topoisomerase binding"/>
    <property type="evidence" value="ECO:0007669"/>
    <property type="project" value="TreeGrafter"/>
</dbReference>
<dbReference type="GO" id="GO:0000793">
    <property type="term" value="C:condensed chromosome"/>
    <property type="evidence" value="ECO:0007669"/>
    <property type="project" value="TreeGrafter"/>
</dbReference>
<dbReference type="GO" id="GO:0015074">
    <property type="term" value="P:DNA integration"/>
    <property type="evidence" value="ECO:0007669"/>
    <property type="project" value="TreeGrafter"/>
</dbReference>
<feature type="region of interest" description="Disordered" evidence="1">
    <location>
        <begin position="161"/>
        <end position="183"/>
    </location>
</feature>
<feature type="region of interest" description="Disordered" evidence="1">
    <location>
        <begin position="269"/>
        <end position="295"/>
    </location>
</feature>
<dbReference type="GO" id="GO:0003690">
    <property type="term" value="F:double-stranded DNA binding"/>
    <property type="evidence" value="ECO:0007669"/>
    <property type="project" value="TreeGrafter"/>
</dbReference>
<dbReference type="GO" id="GO:0042800">
    <property type="term" value="F:histone H3K4 methyltransferase activity"/>
    <property type="evidence" value="ECO:0007669"/>
    <property type="project" value="TreeGrafter"/>
</dbReference>
<name>A0A4C1TTK7_EUMVA</name>
<dbReference type="InterPro" id="IPR052709">
    <property type="entry name" value="Transposase-MT_Hybrid"/>
</dbReference>
<comment type="caution">
    <text evidence="2">The sequence shown here is derived from an EMBL/GenBank/DDBJ whole genome shotgun (WGS) entry which is preliminary data.</text>
</comment>
<gene>
    <name evidence="2" type="ORF">EVAR_17271_1</name>
</gene>
<dbReference type="OrthoDB" id="10017160at2759"/>
<dbReference type="GO" id="GO:0035861">
    <property type="term" value="C:site of double-strand break"/>
    <property type="evidence" value="ECO:0007669"/>
    <property type="project" value="TreeGrafter"/>
</dbReference>
<dbReference type="GO" id="GO:0044774">
    <property type="term" value="P:mitotic DNA integrity checkpoint signaling"/>
    <property type="evidence" value="ECO:0007669"/>
    <property type="project" value="TreeGrafter"/>
</dbReference>
<protein>
    <submittedName>
        <fullName evidence="2">Uncharacterized protein</fullName>
    </submittedName>
</protein>
<dbReference type="GO" id="GO:0000014">
    <property type="term" value="F:single-stranded DNA endodeoxyribonuclease activity"/>
    <property type="evidence" value="ECO:0007669"/>
    <property type="project" value="TreeGrafter"/>
</dbReference>
<dbReference type="GO" id="GO:0000729">
    <property type="term" value="P:DNA double-strand break processing"/>
    <property type="evidence" value="ECO:0007669"/>
    <property type="project" value="TreeGrafter"/>
</dbReference>
<reference evidence="2 3" key="1">
    <citation type="journal article" date="2019" name="Commun. Biol.">
        <title>The bagworm genome reveals a unique fibroin gene that provides high tensile strength.</title>
        <authorList>
            <person name="Kono N."/>
            <person name="Nakamura H."/>
            <person name="Ohtoshi R."/>
            <person name="Tomita M."/>
            <person name="Numata K."/>
            <person name="Arakawa K."/>
        </authorList>
    </citation>
    <scope>NUCLEOTIDE SEQUENCE [LARGE SCALE GENOMIC DNA]</scope>
</reference>
<dbReference type="GO" id="GO:0031297">
    <property type="term" value="P:replication fork processing"/>
    <property type="evidence" value="ECO:0007669"/>
    <property type="project" value="TreeGrafter"/>
</dbReference>
<dbReference type="GO" id="GO:0006303">
    <property type="term" value="P:double-strand break repair via nonhomologous end joining"/>
    <property type="evidence" value="ECO:0007669"/>
    <property type="project" value="TreeGrafter"/>
</dbReference>
<dbReference type="GO" id="GO:0046975">
    <property type="term" value="F:histone H3K36 methyltransferase activity"/>
    <property type="evidence" value="ECO:0007669"/>
    <property type="project" value="TreeGrafter"/>
</dbReference>
<organism evidence="2 3">
    <name type="scientific">Eumeta variegata</name>
    <name type="common">Bagworm moth</name>
    <name type="synonym">Eumeta japonica</name>
    <dbReference type="NCBI Taxonomy" id="151549"/>
    <lineage>
        <taxon>Eukaryota</taxon>
        <taxon>Metazoa</taxon>
        <taxon>Ecdysozoa</taxon>
        <taxon>Arthropoda</taxon>
        <taxon>Hexapoda</taxon>
        <taxon>Insecta</taxon>
        <taxon>Pterygota</taxon>
        <taxon>Neoptera</taxon>
        <taxon>Endopterygota</taxon>
        <taxon>Lepidoptera</taxon>
        <taxon>Glossata</taxon>
        <taxon>Ditrysia</taxon>
        <taxon>Tineoidea</taxon>
        <taxon>Psychidae</taxon>
        <taxon>Oiketicinae</taxon>
        <taxon>Eumeta</taxon>
    </lineage>
</organism>
<dbReference type="GO" id="GO:0003697">
    <property type="term" value="F:single-stranded DNA binding"/>
    <property type="evidence" value="ECO:0007669"/>
    <property type="project" value="TreeGrafter"/>
</dbReference>
<accession>A0A4C1TTK7</accession>
<dbReference type="AlphaFoldDB" id="A0A4C1TTK7"/>
<feature type="compositionally biased region" description="Low complexity" evidence="1">
    <location>
        <begin position="272"/>
        <end position="287"/>
    </location>
</feature>
<dbReference type="EMBL" id="BGZK01000085">
    <property type="protein sequence ID" value="GBP17146.1"/>
    <property type="molecule type" value="Genomic_DNA"/>
</dbReference>
<evidence type="ECO:0000313" key="2">
    <source>
        <dbReference type="EMBL" id="GBP17146.1"/>
    </source>
</evidence>
<dbReference type="PANTHER" id="PTHR46060">
    <property type="entry name" value="MARINER MOS1 TRANSPOSASE-LIKE PROTEIN"/>
    <property type="match status" value="1"/>
</dbReference>
<keyword evidence="3" id="KW-1185">Reference proteome</keyword>
<dbReference type="GO" id="GO:0005634">
    <property type="term" value="C:nucleus"/>
    <property type="evidence" value="ECO:0007669"/>
    <property type="project" value="TreeGrafter"/>
</dbReference>
<dbReference type="PANTHER" id="PTHR46060:SF2">
    <property type="entry name" value="HISTONE-LYSINE N-METHYLTRANSFERASE SETMAR"/>
    <property type="match status" value="1"/>
</dbReference>
<sequence length="295" mass="33041">MRHELVSLRVAQNLFKRFQSGNFDIKDEPRSGRPVTDIVDTVLEEFLVTPVSRLTPFRDFLLPINLGLSRPPRWRNAGRALLITVANPSGDRVRYGDDLACFPKHESSERRPPAVEAVSLALCSFSTASVKYSRYSVEQHVAYTRIEKYRIRNYRGLGTEDVKRAQPRAGGGSNGTTPPPPPARCIDQLTSSFKDGHHHDEQNPPHITWFSEFNRGRSMFTDEFTEGRPESVVVPQNIDAGRKLIMQDHHVTYREIKASLWNKRTDGNEALSSGAGAASATRAGRASRAGRVKAF</sequence>